<dbReference type="Gene3D" id="1.20.80.10">
    <property type="match status" value="1"/>
</dbReference>
<proteinExistence type="inferred from homology"/>
<dbReference type="OMA" id="TQVLPEW"/>
<feature type="domain" description="ACB" evidence="4">
    <location>
        <begin position="1"/>
        <end position="114"/>
    </location>
</feature>
<sequence>MGEGKSRIITVSQTPKPKNMNPEEEEWRTAMLFIGKGPSATLQFLSEEPKSLLYAYKSQALDGPCPNGQDGSLAIDRALRVKQEAWKALGNMPKSQAKREFVGLLTQVLPEWKEWCKDHEELVDKEEGPTDGASGILREFFKRTGLRASL</sequence>
<dbReference type="GO" id="GO:0000062">
    <property type="term" value="F:fatty-acyl-CoA binding"/>
    <property type="evidence" value="ECO:0007669"/>
    <property type="project" value="InterPro"/>
</dbReference>
<evidence type="ECO:0000256" key="1">
    <source>
        <dbReference type="ARBA" id="ARBA00005567"/>
    </source>
</evidence>
<feature type="non-terminal residue" evidence="5">
    <location>
        <position position="150"/>
    </location>
</feature>
<dbReference type="AlphaFoldDB" id="A0AA38FNC1"/>
<evidence type="ECO:0000313" key="6">
    <source>
        <dbReference type="Proteomes" id="UP000824469"/>
    </source>
</evidence>
<dbReference type="Proteomes" id="UP000824469">
    <property type="component" value="Unassembled WGS sequence"/>
</dbReference>
<dbReference type="Pfam" id="PF00887">
    <property type="entry name" value="ACBP"/>
    <property type="match status" value="1"/>
</dbReference>
<reference evidence="5 6" key="1">
    <citation type="journal article" date="2021" name="Nat. Plants">
        <title>The Taxus genome provides insights into paclitaxel biosynthesis.</title>
        <authorList>
            <person name="Xiong X."/>
            <person name="Gou J."/>
            <person name="Liao Q."/>
            <person name="Li Y."/>
            <person name="Zhou Q."/>
            <person name="Bi G."/>
            <person name="Li C."/>
            <person name="Du R."/>
            <person name="Wang X."/>
            <person name="Sun T."/>
            <person name="Guo L."/>
            <person name="Liang H."/>
            <person name="Lu P."/>
            <person name="Wu Y."/>
            <person name="Zhang Z."/>
            <person name="Ro D.K."/>
            <person name="Shang Y."/>
            <person name="Huang S."/>
            <person name="Yan J."/>
        </authorList>
    </citation>
    <scope>NUCLEOTIDE SEQUENCE [LARGE SCALE GENOMIC DNA]</scope>
    <source>
        <strain evidence="5">Ta-2019</strain>
    </source>
</reference>
<name>A0AA38FNC1_TAXCH</name>
<evidence type="ECO:0000313" key="5">
    <source>
        <dbReference type="EMBL" id="KAH9307336.1"/>
    </source>
</evidence>
<accession>A0AA38FNC1</accession>
<dbReference type="SUPFAM" id="SSF47027">
    <property type="entry name" value="Acyl-CoA binding protein"/>
    <property type="match status" value="1"/>
</dbReference>
<dbReference type="EMBL" id="JAHRHJ020000007">
    <property type="protein sequence ID" value="KAH9307336.1"/>
    <property type="molecule type" value="Genomic_DNA"/>
</dbReference>
<organism evidence="5 6">
    <name type="scientific">Taxus chinensis</name>
    <name type="common">Chinese yew</name>
    <name type="synonym">Taxus wallichiana var. chinensis</name>
    <dbReference type="NCBI Taxonomy" id="29808"/>
    <lineage>
        <taxon>Eukaryota</taxon>
        <taxon>Viridiplantae</taxon>
        <taxon>Streptophyta</taxon>
        <taxon>Embryophyta</taxon>
        <taxon>Tracheophyta</taxon>
        <taxon>Spermatophyta</taxon>
        <taxon>Pinopsida</taxon>
        <taxon>Pinidae</taxon>
        <taxon>Conifers II</taxon>
        <taxon>Cupressales</taxon>
        <taxon>Taxaceae</taxon>
        <taxon>Taxus</taxon>
    </lineage>
</organism>
<dbReference type="PROSITE" id="PS51228">
    <property type="entry name" value="ACB_2"/>
    <property type="match status" value="1"/>
</dbReference>
<keyword evidence="2" id="KW-0446">Lipid-binding</keyword>
<evidence type="ECO:0000256" key="2">
    <source>
        <dbReference type="ARBA" id="ARBA00023121"/>
    </source>
</evidence>
<comment type="caution">
    <text evidence="5">The sequence shown here is derived from an EMBL/GenBank/DDBJ whole genome shotgun (WGS) entry which is preliminary data.</text>
</comment>
<dbReference type="InterPro" id="IPR000582">
    <property type="entry name" value="Acyl-CoA-binding_protein"/>
</dbReference>
<evidence type="ECO:0000259" key="4">
    <source>
        <dbReference type="PROSITE" id="PS51228"/>
    </source>
</evidence>
<keyword evidence="6" id="KW-1185">Reference proteome</keyword>
<comment type="similarity">
    <text evidence="1">Belongs to the ACBP family.</text>
</comment>
<dbReference type="InterPro" id="IPR035984">
    <property type="entry name" value="Acyl-CoA-binding_sf"/>
</dbReference>
<gene>
    <name evidence="5" type="ORF">KI387_035247</name>
</gene>
<evidence type="ECO:0000256" key="3">
    <source>
        <dbReference type="SAM" id="MobiDB-lite"/>
    </source>
</evidence>
<dbReference type="InterPro" id="IPR014352">
    <property type="entry name" value="FERM/acyl-CoA-bd_prot_sf"/>
</dbReference>
<feature type="region of interest" description="Disordered" evidence="3">
    <location>
        <begin position="1"/>
        <end position="22"/>
    </location>
</feature>
<protein>
    <recommendedName>
        <fullName evidence="4">ACB domain-containing protein</fullName>
    </recommendedName>
</protein>